<gene>
    <name evidence="6" type="ORF">PHAECO_LOCUS5833</name>
</gene>
<feature type="compositionally biased region" description="Pro residues" evidence="4">
    <location>
        <begin position="497"/>
        <end position="508"/>
    </location>
</feature>
<feature type="region of interest" description="Disordered" evidence="4">
    <location>
        <begin position="489"/>
        <end position="534"/>
    </location>
</feature>
<dbReference type="SMART" id="SM00355">
    <property type="entry name" value="ZnF_C2H2"/>
    <property type="match status" value="3"/>
</dbReference>
<keyword evidence="2" id="KW-0863">Zinc-finger</keyword>
<proteinExistence type="predicted"/>
<dbReference type="InterPro" id="IPR049401">
    <property type="entry name" value="DZF_dom_N"/>
</dbReference>
<dbReference type="GO" id="GO:0008270">
    <property type="term" value="F:zinc ion binding"/>
    <property type="evidence" value="ECO:0007669"/>
    <property type="project" value="UniProtKB-KW"/>
</dbReference>
<dbReference type="InterPro" id="IPR049402">
    <property type="entry name" value="DZF_dom_C"/>
</dbReference>
<dbReference type="InterPro" id="IPR006561">
    <property type="entry name" value="DZF_dom"/>
</dbReference>
<protein>
    <recommendedName>
        <fullName evidence="5">DZF domain-containing protein</fullName>
    </recommendedName>
</protein>
<dbReference type="FunFam" id="3.30.460.10:FF:000010">
    <property type="entry name" value="Zinc finger RNA-binding protein 2"/>
    <property type="match status" value="1"/>
</dbReference>
<dbReference type="FunFam" id="1.10.1410.40:FF:000001">
    <property type="entry name" value="interleukin enhancer-binding factor 3 isoform X1"/>
    <property type="match status" value="1"/>
</dbReference>
<dbReference type="PANTHER" id="PTHR45762:SF3">
    <property type="entry name" value="ZINC-FINGER PROTEIN AT 72D, ISOFORM B"/>
    <property type="match status" value="1"/>
</dbReference>
<keyword evidence="7" id="KW-1185">Reference proteome</keyword>
<sequence length="892" mass="95836">MFVKMAANNYFGFTHGGTQYSAATGAAYQTGQAGYAVATPATAAATYGTQRAGYDQAYQAAAAASQGTYAAVGAGATQAYEYGYGQPTAAGYTTAYDQAAAAAAAAVKPATYATTYTQRPQQTAQVVTAAKPAQYTASYQANPTGYQATYAQPVVQTTTHATTQAKQANSAPTCSGYDAALYSAASMYVAQQSAAAAAVAAAAAGGAQQKAAQGAGWQFKKSGFGAKNVRSKQPPKPQQLHYCDVCKISCAGPQTYKEHLEGQKHKKREAATKMSASVAVTTQNRAGNSLRCQLCDVTCTGNDAYAAHIRGSKHQKVVLLHTKLGKPIPTQEPEVIGGTKKSIAAAPKINFVPSGGLGVTANNGEAAAKEDEDEVPEPDIQPVGQDYIEEIKGDDGKMISFNCKLCECKFNDPNAKEMHMKGRRHRLQYKKKVNPELVVDVKPSLRQRKIQEEKMRRAVLREEFWARRHYPDNEEAYWDGRGYGDDYGHGNMGPYPRGRPYPGAPPPFFQGGGGQPQRRPDSSDDKHVTARHSEIYPKEEELRAVQRLVSHAERALKICSDQMAEAAKAKDGKAAAVTGKVDFEQQKEDGRDNQLFSFQQEGDLAPRTLKGVMRVGHLAKGLLLAGDTNVELVVLCADKPTLTLLKKVVELLPPALKRVAPDRAYAVTINAPEAGLVIGAEGMTVLVQFTSPVIREQQEAASGGFDRDVLSRGKCLQALAALRHTKWFQARALGLHSCVIVIRILRDLCQRVPTWSPLSPWAMELLAEKVVSSAPGQSQLSPGDALRRVMEAVASGLLLPGGPGLADPCEKDGPDATASLNAQQREDLTCSAQYALRLIAYRQIYKVLGMDPLPSPQKAFRKDRFGRKRRLSGSVQEGTGNDTGKMVKTEGT</sequence>
<reference evidence="6" key="1">
    <citation type="submission" date="2022-01" db="EMBL/GenBank/DDBJ databases">
        <authorList>
            <person name="King R."/>
        </authorList>
    </citation>
    <scope>NUCLEOTIDE SEQUENCE</scope>
</reference>
<dbReference type="Gene3D" id="3.30.460.10">
    <property type="entry name" value="Beta Polymerase, domain 2"/>
    <property type="match status" value="1"/>
</dbReference>
<feature type="compositionally biased region" description="Polar residues" evidence="4">
    <location>
        <begin position="873"/>
        <end position="882"/>
    </location>
</feature>
<keyword evidence="1" id="KW-0479">Metal-binding</keyword>
<dbReference type="InterPro" id="IPR022755">
    <property type="entry name" value="Znf_C2H2_jaz"/>
</dbReference>
<dbReference type="Pfam" id="PF07528">
    <property type="entry name" value="DZF_N"/>
    <property type="match status" value="1"/>
</dbReference>
<dbReference type="Pfam" id="PF12171">
    <property type="entry name" value="zf-C2H2_jaz"/>
    <property type="match status" value="1"/>
</dbReference>
<evidence type="ECO:0000256" key="4">
    <source>
        <dbReference type="SAM" id="MobiDB-lite"/>
    </source>
</evidence>
<dbReference type="PANTHER" id="PTHR45762">
    <property type="entry name" value="ZINC FINGER RNA-BINDING PROTEIN"/>
    <property type="match status" value="1"/>
</dbReference>
<dbReference type="SMART" id="SM00572">
    <property type="entry name" value="DZF"/>
    <property type="match status" value="1"/>
</dbReference>
<dbReference type="Pfam" id="PF12874">
    <property type="entry name" value="zf-met"/>
    <property type="match status" value="2"/>
</dbReference>
<dbReference type="Pfam" id="PF20965">
    <property type="entry name" value="DZF_C"/>
    <property type="match status" value="1"/>
</dbReference>
<accession>A0A9N9X2E6</accession>
<dbReference type="Gene3D" id="1.10.1410.40">
    <property type="match status" value="1"/>
</dbReference>
<dbReference type="Gene3D" id="3.30.160.60">
    <property type="entry name" value="Classic Zinc Finger"/>
    <property type="match status" value="3"/>
</dbReference>
<keyword evidence="3" id="KW-0862">Zinc</keyword>
<evidence type="ECO:0000256" key="2">
    <source>
        <dbReference type="ARBA" id="ARBA00022771"/>
    </source>
</evidence>
<dbReference type="AlphaFoldDB" id="A0A9N9X2E6"/>
<dbReference type="InterPro" id="IPR036236">
    <property type="entry name" value="Znf_C2H2_sf"/>
</dbReference>
<reference evidence="6" key="2">
    <citation type="submission" date="2022-10" db="EMBL/GenBank/DDBJ databases">
        <authorList>
            <consortium name="ENA_rothamsted_submissions"/>
            <consortium name="culmorum"/>
            <person name="King R."/>
        </authorList>
    </citation>
    <scope>NUCLEOTIDE SEQUENCE</scope>
</reference>
<dbReference type="Proteomes" id="UP001153737">
    <property type="component" value="Chromosome 17"/>
</dbReference>
<dbReference type="OrthoDB" id="8898434at2759"/>
<dbReference type="InterPro" id="IPR013087">
    <property type="entry name" value="Znf_C2H2_type"/>
</dbReference>
<dbReference type="SUPFAM" id="SSF57667">
    <property type="entry name" value="beta-beta-alpha zinc fingers"/>
    <property type="match status" value="3"/>
</dbReference>
<feature type="compositionally biased region" description="Basic residues" evidence="4">
    <location>
        <begin position="859"/>
        <end position="871"/>
    </location>
</feature>
<dbReference type="GO" id="GO:0071011">
    <property type="term" value="C:precatalytic spliceosome"/>
    <property type="evidence" value="ECO:0007669"/>
    <property type="project" value="TreeGrafter"/>
</dbReference>
<dbReference type="GO" id="GO:0003727">
    <property type="term" value="F:single-stranded RNA binding"/>
    <property type="evidence" value="ECO:0007669"/>
    <property type="project" value="TreeGrafter"/>
</dbReference>
<evidence type="ECO:0000313" key="7">
    <source>
        <dbReference type="Proteomes" id="UP001153737"/>
    </source>
</evidence>
<feature type="compositionally biased region" description="Basic and acidic residues" evidence="4">
    <location>
        <begin position="518"/>
        <end position="534"/>
    </location>
</feature>
<evidence type="ECO:0000256" key="1">
    <source>
        <dbReference type="ARBA" id="ARBA00022723"/>
    </source>
</evidence>
<dbReference type="EMBL" id="OU896723">
    <property type="protein sequence ID" value="CAG9818200.1"/>
    <property type="molecule type" value="Genomic_DNA"/>
</dbReference>
<dbReference type="InterPro" id="IPR043519">
    <property type="entry name" value="NT_sf"/>
</dbReference>
<evidence type="ECO:0000313" key="6">
    <source>
        <dbReference type="EMBL" id="CAG9818200.1"/>
    </source>
</evidence>
<feature type="region of interest" description="Disordered" evidence="4">
    <location>
        <begin position="856"/>
        <end position="892"/>
    </location>
</feature>
<dbReference type="SMART" id="SM00451">
    <property type="entry name" value="ZnF_U1"/>
    <property type="match status" value="3"/>
</dbReference>
<evidence type="ECO:0000259" key="5">
    <source>
        <dbReference type="PROSITE" id="PS51703"/>
    </source>
</evidence>
<dbReference type="GO" id="GO:0003725">
    <property type="term" value="F:double-stranded RNA binding"/>
    <property type="evidence" value="ECO:0007669"/>
    <property type="project" value="TreeGrafter"/>
</dbReference>
<name>A0A9N9X2E6_PHACE</name>
<dbReference type="PROSITE" id="PS00028">
    <property type="entry name" value="ZINC_FINGER_C2H2_1"/>
    <property type="match status" value="1"/>
</dbReference>
<dbReference type="InterPro" id="IPR003604">
    <property type="entry name" value="Matrin/U1-like-C_Znf_C2H2"/>
</dbReference>
<dbReference type="FunFam" id="3.30.160.60:FF:000898">
    <property type="entry name" value="zinc finger RNA-binding protein 2"/>
    <property type="match status" value="1"/>
</dbReference>
<dbReference type="PROSITE" id="PS51703">
    <property type="entry name" value="DZF"/>
    <property type="match status" value="1"/>
</dbReference>
<dbReference type="FunFam" id="3.30.160.60:FF:000210">
    <property type="entry name" value="Zinc finger RNA-binding protein 2"/>
    <property type="match status" value="1"/>
</dbReference>
<evidence type="ECO:0000256" key="3">
    <source>
        <dbReference type="ARBA" id="ARBA00022833"/>
    </source>
</evidence>
<organism evidence="6 7">
    <name type="scientific">Phaedon cochleariae</name>
    <name type="common">Mustard beetle</name>
    <dbReference type="NCBI Taxonomy" id="80249"/>
    <lineage>
        <taxon>Eukaryota</taxon>
        <taxon>Metazoa</taxon>
        <taxon>Ecdysozoa</taxon>
        <taxon>Arthropoda</taxon>
        <taxon>Hexapoda</taxon>
        <taxon>Insecta</taxon>
        <taxon>Pterygota</taxon>
        <taxon>Neoptera</taxon>
        <taxon>Endopterygota</taxon>
        <taxon>Coleoptera</taxon>
        <taxon>Polyphaga</taxon>
        <taxon>Cucujiformia</taxon>
        <taxon>Chrysomeloidea</taxon>
        <taxon>Chrysomelidae</taxon>
        <taxon>Chrysomelinae</taxon>
        <taxon>Chrysomelini</taxon>
        <taxon>Phaedon</taxon>
    </lineage>
</organism>
<feature type="domain" description="DZF" evidence="5">
    <location>
        <begin position="499"/>
        <end position="879"/>
    </location>
</feature>